<dbReference type="EMBL" id="JANVFU010000001">
    <property type="protein sequence ID" value="KAJ3750049.1"/>
    <property type="molecule type" value="Genomic_DNA"/>
</dbReference>
<proteinExistence type="predicted"/>
<reference evidence="1 2" key="1">
    <citation type="journal article" date="2023" name="Proc. Natl. Acad. Sci. U.S.A.">
        <title>A global phylogenomic analysis of the shiitake genus Lentinula.</title>
        <authorList>
            <person name="Sierra-Patev S."/>
            <person name="Min B."/>
            <person name="Naranjo-Ortiz M."/>
            <person name="Looney B."/>
            <person name="Konkel Z."/>
            <person name="Slot J.C."/>
            <person name="Sakamoto Y."/>
            <person name="Steenwyk J.L."/>
            <person name="Rokas A."/>
            <person name="Carro J."/>
            <person name="Camarero S."/>
            <person name="Ferreira P."/>
            <person name="Molpeceres G."/>
            <person name="Ruiz-Duenas F.J."/>
            <person name="Serrano A."/>
            <person name="Henrissat B."/>
            <person name="Drula E."/>
            <person name="Hughes K.W."/>
            <person name="Mata J.L."/>
            <person name="Ishikawa N.K."/>
            <person name="Vargas-Isla R."/>
            <person name="Ushijima S."/>
            <person name="Smith C.A."/>
            <person name="Donoghue J."/>
            <person name="Ahrendt S."/>
            <person name="Andreopoulos W."/>
            <person name="He G."/>
            <person name="LaButti K."/>
            <person name="Lipzen A."/>
            <person name="Ng V."/>
            <person name="Riley R."/>
            <person name="Sandor L."/>
            <person name="Barry K."/>
            <person name="Martinez A.T."/>
            <person name="Xiao Y."/>
            <person name="Gibbons J.G."/>
            <person name="Terashima K."/>
            <person name="Grigoriev I.V."/>
            <person name="Hibbett D."/>
        </authorList>
    </citation>
    <scope>NUCLEOTIDE SEQUENCE [LARGE SCALE GENOMIC DNA]</scope>
    <source>
        <strain evidence="1 2">TFB7810</strain>
    </source>
</reference>
<dbReference type="Proteomes" id="UP001142393">
    <property type="component" value="Unassembled WGS sequence"/>
</dbReference>
<name>A0A9W8PA25_9AGAR</name>
<evidence type="ECO:0000313" key="1">
    <source>
        <dbReference type="EMBL" id="KAJ3750049.1"/>
    </source>
</evidence>
<keyword evidence="2" id="KW-1185">Reference proteome</keyword>
<gene>
    <name evidence="1" type="ORF">DFH05DRAFT_1465760</name>
</gene>
<protein>
    <submittedName>
        <fullName evidence="1">Uncharacterized protein</fullName>
    </submittedName>
</protein>
<sequence length="66" mass="7517">MGLSHSTLETRDLALFRPLRRKLHSSRIVDLPTLAYIYMGQKIGLGTEDSVSFNFNSSPFCFSHKK</sequence>
<comment type="caution">
    <text evidence="1">The sequence shown here is derived from an EMBL/GenBank/DDBJ whole genome shotgun (WGS) entry which is preliminary data.</text>
</comment>
<accession>A0A9W8PA25</accession>
<evidence type="ECO:0000313" key="2">
    <source>
        <dbReference type="Proteomes" id="UP001142393"/>
    </source>
</evidence>
<organism evidence="1 2">
    <name type="scientific">Lentinula detonsa</name>
    <dbReference type="NCBI Taxonomy" id="2804962"/>
    <lineage>
        <taxon>Eukaryota</taxon>
        <taxon>Fungi</taxon>
        <taxon>Dikarya</taxon>
        <taxon>Basidiomycota</taxon>
        <taxon>Agaricomycotina</taxon>
        <taxon>Agaricomycetes</taxon>
        <taxon>Agaricomycetidae</taxon>
        <taxon>Agaricales</taxon>
        <taxon>Marasmiineae</taxon>
        <taxon>Omphalotaceae</taxon>
        <taxon>Lentinula</taxon>
    </lineage>
</organism>
<dbReference type="AlphaFoldDB" id="A0A9W8PA25"/>